<evidence type="ECO:0000313" key="4">
    <source>
        <dbReference type="Proteomes" id="UP000000768"/>
    </source>
</evidence>
<keyword evidence="4" id="KW-1185">Reference proteome</keyword>
<evidence type="ECO:0000313" key="3">
    <source>
        <dbReference type="EMBL" id="EES02113.1"/>
    </source>
</evidence>
<keyword evidence="2" id="KW-1133">Transmembrane helix</keyword>
<dbReference type="eggNOG" id="ENOG502RXK5">
    <property type="taxonomic scope" value="Eukaryota"/>
</dbReference>
<feature type="compositionally biased region" description="Basic residues" evidence="1">
    <location>
        <begin position="226"/>
        <end position="236"/>
    </location>
</feature>
<dbReference type="Gramene" id="EES02113">
    <property type="protein sequence ID" value="EES02113"/>
    <property type="gene ID" value="SORBI_3003G438700"/>
</dbReference>
<feature type="transmembrane region" description="Helical" evidence="2">
    <location>
        <begin position="87"/>
        <end position="105"/>
    </location>
</feature>
<dbReference type="InterPro" id="IPR008390">
    <property type="entry name" value="AWPM-19"/>
</dbReference>
<dbReference type="KEGG" id="sbi:8074117"/>
<dbReference type="EMBL" id="CM000762">
    <property type="protein sequence ID" value="EES02113.1"/>
    <property type="molecule type" value="Genomic_DNA"/>
</dbReference>
<feature type="transmembrane region" description="Helical" evidence="2">
    <location>
        <begin position="21"/>
        <end position="40"/>
    </location>
</feature>
<dbReference type="HOGENOM" id="CLU_098831_1_0_1"/>
<name>C5XJ89_SORBI</name>
<evidence type="ECO:0000256" key="2">
    <source>
        <dbReference type="SAM" id="Phobius"/>
    </source>
</evidence>
<dbReference type="PANTHER" id="PTHR33294:SF4">
    <property type="entry name" value="AWPM-19-LIKE FAMILY PROTEIN, EXPRESSED"/>
    <property type="match status" value="1"/>
</dbReference>
<sequence>MALLLSSLEALGRRRNVAGPLLLLNLALYVSMLGFASWALNTFVDHDIAGADHEKEYYPPADDACMCMGTPAGAAPRSAGDEATLHFIQFALLAAVLGTAAKAAAAFHARASWRPQGLAAAAALATVAWAATALALGLACKEMRAAAAARGWRMRALEALTATLAVTQLAYVLMLHRAAADSDSDVDADTHAYAAAGDDQCEPGCSTATEGDDVDCQDQDAQQQQHGRHHHHHHRQGGGGPSCNVM</sequence>
<feature type="region of interest" description="Disordered" evidence="1">
    <location>
        <begin position="200"/>
        <end position="246"/>
    </location>
</feature>
<protein>
    <submittedName>
        <fullName evidence="3">Uncharacterized protein</fullName>
    </submittedName>
</protein>
<dbReference type="STRING" id="4558.C5XJ89"/>
<dbReference type="Proteomes" id="UP000000768">
    <property type="component" value="Chromosome 3"/>
</dbReference>
<dbReference type="InParanoid" id="C5XJ89"/>
<dbReference type="AlphaFoldDB" id="C5XJ89"/>
<reference evidence="4" key="2">
    <citation type="journal article" date="2018" name="Plant J.">
        <title>The Sorghum bicolor reference genome: improved assembly, gene annotations, a transcriptome atlas, and signatures of genome organization.</title>
        <authorList>
            <person name="McCormick R.F."/>
            <person name="Truong S.K."/>
            <person name="Sreedasyam A."/>
            <person name="Jenkins J."/>
            <person name="Shu S."/>
            <person name="Sims D."/>
            <person name="Kennedy M."/>
            <person name="Amirebrahimi M."/>
            <person name="Weers B.D."/>
            <person name="McKinley B."/>
            <person name="Mattison A."/>
            <person name="Morishige D.T."/>
            <person name="Grimwood J."/>
            <person name="Schmutz J."/>
            <person name="Mullet J.E."/>
        </authorList>
    </citation>
    <scope>NUCLEOTIDE SEQUENCE [LARGE SCALE GENOMIC DNA]</scope>
    <source>
        <strain evidence="4">cv. BTx623</strain>
    </source>
</reference>
<keyword evidence="2" id="KW-0472">Membrane</keyword>
<dbReference type="OrthoDB" id="695571at2759"/>
<feature type="compositionally biased region" description="Gly residues" evidence="1">
    <location>
        <begin position="237"/>
        <end position="246"/>
    </location>
</feature>
<proteinExistence type="predicted"/>
<dbReference type="OMA" id="ADTHAYA"/>
<keyword evidence="2" id="KW-0812">Transmembrane</keyword>
<dbReference type="PANTHER" id="PTHR33294">
    <property type="entry name" value="AWPM-19-LIKE FAMILY PROTEIN"/>
    <property type="match status" value="1"/>
</dbReference>
<accession>C5XJ89</accession>
<dbReference type="Pfam" id="PF05512">
    <property type="entry name" value="AWPM-19"/>
    <property type="match status" value="1"/>
</dbReference>
<organism evidence="3 4">
    <name type="scientific">Sorghum bicolor</name>
    <name type="common">Sorghum</name>
    <name type="synonym">Sorghum vulgare</name>
    <dbReference type="NCBI Taxonomy" id="4558"/>
    <lineage>
        <taxon>Eukaryota</taxon>
        <taxon>Viridiplantae</taxon>
        <taxon>Streptophyta</taxon>
        <taxon>Embryophyta</taxon>
        <taxon>Tracheophyta</taxon>
        <taxon>Spermatophyta</taxon>
        <taxon>Magnoliopsida</taxon>
        <taxon>Liliopsida</taxon>
        <taxon>Poales</taxon>
        <taxon>Poaceae</taxon>
        <taxon>PACMAD clade</taxon>
        <taxon>Panicoideae</taxon>
        <taxon>Andropogonodae</taxon>
        <taxon>Andropogoneae</taxon>
        <taxon>Sorghinae</taxon>
        <taxon>Sorghum</taxon>
    </lineage>
</organism>
<feature type="transmembrane region" description="Helical" evidence="2">
    <location>
        <begin position="117"/>
        <end position="139"/>
    </location>
</feature>
<reference evidence="3 4" key="1">
    <citation type="journal article" date="2009" name="Nature">
        <title>The Sorghum bicolor genome and the diversification of grasses.</title>
        <authorList>
            <person name="Paterson A.H."/>
            <person name="Bowers J.E."/>
            <person name="Bruggmann R."/>
            <person name="Dubchak I."/>
            <person name="Grimwood J."/>
            <person name="Gundlach H."/>
            <person name="Haberer G."/>
            <person name="Hellsten U."/>
            <person name="Mitros T."/>
            <person name="Poliakov A."/>
            <person name="Schmutz J."/>
            <person name="Spannagl M."/>
            <person name="Tang H."/>
            <person name="Wang X."/>
            <person name="Wicker T."/>
            <person name="Bharti A.K."/>
            <person name="Chapman J."/>
            <person name="Feltus F.A."/>
            <person name="Gowik U."/>
            <person name="Grigoriev I.V."/>
            <person name="Lyons E."/>
            <person name="Maher C.A."/>
            <person name="Martis M."/>
            <person name="Narechania A."/>
            <person name="Otillar R.P."/>
            <person name="Penning B.W."/>
            <person name="Salamov A.A."/>
            <person name="Wang Y."/>
            <person name="Zhang L."/>
            <person name="Carpita N.C."/>
            <person name="Freeling M."/>
            <person name="Gingle A.R."/>
            <person name="Hash C.T."/>
            <person name="Keller B."/>
            <person name="Klein P."/>
            <person name="Kresovich S."/>
            <person name="McCann M.C."/>
            <person name="Ming R."/>
            <person name="Peterson D.G."/>
            <person name="Mehboob-ur-Rahman"/>
            <person name="Ware D."/>
            <person name="Westhoff P."/>
            <person name="Mayer K.F."/>
            <person name="Messing J."/>
            <person name="Rokhsar D.S."/>
        </authorList>
    </citation>
    <scope>NUCLEOTIDE SEQUENCE [LARGE SCALE GENOMIC DNA]</scope>
    <source>
        <strain evidence="4">cv. BTx623</strain>
    </source>
</reference>
<gene>
    <name evidence="3" type="ORF">SORBI_3003G438700</name>
</gene>
<evidence type="ECO:0000256" key="1">
    <source>
        <dbReference type="SAM" id="MobiDB-lite"/>
    </source>
</evidence>